<evidence type="ECO:0000313" key="2">
    <source>
        <dbReference type="EMBL" id="CAF4103478.1"/>
    </source>
</evidence>
<dbReference type="Gene3D" id="3.90.176.10">
    <property type="entry name" value="Toxin ADP-ribosyltransferase, Chain A, domain 1"/>
    <property type="match status" value="1"/>
</dbReference>
<dbReference type="SUPFAM" id="SSF56399">
    <property type="entry name" value="ADP-ribosylation"/>
    <property type="match status" value="1"/>
</dbReference>
<keyword evidence="3" id="KW-1185">Reference proteome</keyword>
<gene>
    <name evidence="1" type="ORF">GPM918_LOCUS28155</name>
    <name evidence="2" type="ORF">SRO942_LOCUS28623</name>
</gene>
<proteinExistence type="predicted"/>
<dbReference type="EMBL" id="CAJOBC010033892">
    <property type="protein sequence ID" value="CAF4103478.1"/>
    <property type="molecule type" value="Genomic_DNA"/>
</dbReference>
<dbReference type="EMBL" id="CAJNOQ010012160">
    <property type="protein sequence ID" value="CAF1293461.1"/>
    <property type="molecule type" value="Genomic_DNA"/>
</dbReference>
<comment type="caution">
    <text evidence="1">The sequence shown here is derived from an EMBL/GenBank/DDBJ whole genome shotgun (WGS) entry which is preliminary data.</text>
</comment>
<sequence>MDQLTIEDSFGTVTLRSNLSDLLLSNEEKVQNFVGIWFYDDNIDPKEISQMENCLNKIFNYSKMFNDPAELISRLTECLTRIAVKREEFLTVYIHCLTNINDYQIYCQHSKVKHNLFDNMNDLLTKVSSDIQDYEVWEAHDDVYDDKIFTQTLPSINLFNSNFKETSFRNLTKDSIAFVWFQMLIEILTRLEHKDDAKQDMVNECRARYIDKQIYFDKIKEFEECYRSHEAIVWYTLNTCFFRLLNQAFRTENIQRIFPFRLMITDIQRQLRIEYMKVEKKPIEKAYRGRMLPVNTLQRLIDNQNGLISMNGILSATRSESVALMFAGEGCIRPGYESVVFELDLSTINTCTKPFVDIAHLSKMKDELEVLFSSGTIWRIESVSDDDSNKRWKIKLKLGSDNDLESIHLMNQLKIRLNNESSCTFMTLGNFYLS</sequence>
<dbReference type="AlphaFoldDB" id="A0A815D5L2"/>
<protein>
    <submittedName>
        <fullName evidence="1">Uncharacterized protein</fullName>
    </submittedName>
</protein>
<organism evidence="1 3">
    <name type="scientific">Didymodactylos carnosus</name>
    <dbReference type="NCBI Taxonomy" id="1234261"/>
    <lineage>
        <taxon>Eukaryota</taxon>
        <taxon>Metazoa</taxon>
        <taxon>Spiralia</taxon>
        <taxon>Gnathifera</taxon>
        <taxon>Rotifera</taxon>
        <taxon>Eurotatoria</taxon>
        <taxon>Bdelloidea</taxon>
        <taxon>Philodinida</taxon>
        <taxon>Philodinidae</taxon>
        <taxon>Didymodactylos</taxon>
    </lineage>
</organism>
<evidence type="ECO:0000313" key="1">
    <source>
        <dbReference type="EMBL" id="CAF1293461.1"/>
    </source>
</evidence>
<reference evidence="1" key="1">
    <citation type="submission" date="2021-02" db="EMBL/GenBank/DDBJ databases">
        <authorList>
            <person name="Nowell W R."/>
        </authorList>
    </citation>
    <scope>NUCLEOTIDE SEQUENCE</scope>
</reference>
<evidence type="ECO:0000313" key="3">
    <source>
        <dbReference type="Proteomes" id="UP000663829"/>
    </source>
</evidence>
<dbReference type="Proteomes" id="UP000663829">
    <property type="component" value="Unassembled WGS sequence"/>
</dbReference>
<name>A0A815D5L2_9BILA</name>
<dbReference type="Proteomes" id="UP000681722">
    <property type="component" value="Unassembled WGS sequence"/>
</dbReference>
<dbReference type="OrthoDB" id="423533at2759"/>
<accession>A0A815D5L2</accession>